<dbReference type="PANTHER" id="PTHR45138">
    <property type="entry name" value="REGULATORY COMPONENTS OF SENSORY TRANSDUCTION SYSTEM"/>
    <property type="match status" value="1"/>
</dbReference>
<evidence type="ECO:0000256" key="2">
    <source>
        <dbReference type="ARBA" id="ARBA00012528"/>
    </source>
</evidence>
<feature type="transmembrane region" description="Helical" evidence="8">
    <location>
        <begin position="69"/>
        <end position="94"/>
    </location>
</feature>
<dbReference type="Gene3D" id="3.30.70.270">
    <property type="match status" value="1"/>
</dbReference>
<dbReference type="OrthoDB" id="9812260at2"/>
<sequence length="363" mass="38824">MPNMGFFLGVVNGLGIFALVTMMYGLALRKAEPGLGRSLALGLLFGVGASLSIANAVELAPGLRIDPRAVMLVLAAPFGGPGAATVAALVTSLFRLHLGGAGTMGGIANIVTIAAIGAYFAHFVFEKMQPARTRDLLLLGLLCNVPFLFILTVPVDNASQIFLRTIGPMTVADVIGVLVLGRFLCSERKAFVFGRALEAEASTDPLTLLPNRRHLERRTSEMVETARRSGQPISVLVIDIDRFKQVNDTYGHDVGDTILLKVADVVRDNVRKSDAIARFGGEEIVVAMADATPEAALQTAERIRLAVDEKIFHGEQESGNVTVSVGVATQQGEDLSFKRLFKAADEALFLAKDRGRNRVEVAI</sequence>
<keyword evidence="5 8" id="KW-1133">Transmembrane helix</keyword>
<dbReference type="GO" id="GO:0071555">
    <property type="term" value="P:cell wall organization"/>
    <property type="evidence" value="ECO:0007669"/>
    <property type="project" value="InterPro"/>
</dbReference>
<keyword evidence="11" id="KW-1185">Reference proteome</keyword>
<proteinExistence type="predicted"/>
<dbReference type="SMART" id="SM00267">
    <property type="entry name" value="GGDEF"/>
    <property type="match status" value="1"/>
</dbReference>
<dbReference type="PROSITE" id="PS50887">
    <property type="entry name" value="GGDEF"/>
    <property type="match status" value="1"/>
</dbReference>
<feature type="domain" description="GGDEF" evidence="9">
    <location>
        <begin position="231"/>
        <end position="363"/>
    </location>
</feature>
<dbReference type="Proteomes" id="UP000000321">
    <property type="component" value="Unassembled WGS sequence"/>
</dbReference>
<dbReference type="InterPro" id="IPR043128">
    <property type="entry name" value="Rev_trsase/Diguanyl_cyclase"/>
</dbReference>
<evidence type="ECO:0000256" key="5">
    <source>
        <dbReference type="ARBA" id="ARBA00022989"/>
    </source>
</evidence>
<dbReference type="Pfam" id="PF07694">
    <property type="entry name" value="5TM-5TMR_LYT"/>
    <property type="match status" value="1"/>
</dbReference>
<comment type="caution">
    <text evidence="10">The sequence shown here is derived from an EMBL/GenBank/DDBJ whole genome shotgun (WGS) entry which is preliminary data.</text>
</comment>
<dbReference type="EMBL" id="AAPJ01000005">
    <property type="protein sequence ID" value="EAS49366.1"/>
    <property type="molecule type" value="Genomic_DNA"/>
</dbReference>
<keyword evidence="4 8" id="KW-0812">Transmembrane</keyword>
<dbReference type="Pfam" id="PF00990">
    <property type="entry name" value="GGDEF"/>
    <property type="match status" value="1"/>
</dbReference>
<evidence type="ECO:0000256" key="7">
    <source>
        <dbReference type="ARBA" id="ARBA00034247"/>
    </source>
</evidence>
<feature type="transmembrane region" description="Helical" evidence="8">
    <location>
        <begin position="7"/>
        <end position="27"/>
    </location>
</feature>
<feature type="transmembrane region" description="Helical" evidence="8">
    <location>
        <begin position="136"/>
        <end position="155"/>
    </location>
</feature>
<dbReference type="GO" id="GO:0043709">
    <property type="term" value="P:cell adhesion involved in single-species biofilm formation"/>
    <property type="evidence" value="ECO:0007669"/>
    <property type="project" value="TreeGrafter"/>
</dbReference>
<evidence type="ECO:0000256" key="4">
    <source>
        <dbReference type="ARBA" id="ARBA00022692"/>
    </source>
</evidence>
<comment type="subcellular location">
    <subcellularLocation>
        <location evidence="1">Cell membrane</location>
        <topology evidence="1">Multi-pass membrane protein</topology>
    </subcellularLocation>
</comment>
<dbReference type="GO" id="GO:0005886">
    <property type="term" value="C:plasma membrane"/>
    <property type="evidence" value="ECO:0007669"/>
    <property type="project" value="UniProtKB-SubCell"/>
</dbReference>
<dbReference type="SUPFAM" id="SSF55073">
    <property type="entry name" value="Nucleotide cyclase"/>
    <property type="match status" value="1"/>
</dbReference>
<dbReference type="HOGENOM" id="CLU_000445_11_1_5"/>
<dbReference type="NCBIfam" id="TIGR00254">
    <property type="entry name" value="GGDEF"/>
    <property type="match status" value="1"/>
</dbReference>
<dbReference type="InterPro" id="IPR050469">
    <property type="entry name" value="Diguanylate_Cyclase"/>
</dbReference>
<name>Q1YG59_AURMS</name>
<dbReference type="AlphaFoldDB" id="Q1YG59"/>
<dbReference type="InterPro" id="IPR029787">
    <property type="entry name" value="Nucleotide_cyclase"/>
</dbReference>
<feature type="transmembrane region" description="Helical" evidence="8">
    <location>
        <begin position="161"/>
        <end position="185"/>
    </location>
</feature>
<evidence type="ECO:0000313" key="10">
    <source>
        <dbReference type="EMBL" id="EAS49366.1"/>
    </source>
</evidence>
<keyword evidence="3" id="KW-1003">Cell membrane</keyword>
<feature type="transmembrane region" description="Helical" evidence="8">
    <location>
        <begin position="106"/>
        <end position="124"/>
    </location>
</feature>
<evidence type="ECO:0000259" key="9">
    <source>
        <dbReference type="PROSITE" id="PS50887"/>
    </source>
</evidence>
<reference evidence="10 11" key="1">
    <citation type="journal article" date="2008" name="Appl. Environ. Microbiol.">
        <title>Genomic insights into Mn(II) oxidation by the marine alphaproteobacterium Aurantimonas sp. strain SI85-9A1.</title>
        <authorList>
            <person name="Dick G.J."/>
            <person name="Podell S."/>
            <person name="Johnson H.A."/>
            <person name="Rivera-Espinoza Y."/>
            <person name="Bernier-Latmani R."/>
            <person name="McCarthy J.K."/>
            <person name="Torpey J.W."/>
            <person name="Clement B.G."/>
            <person name="Gaasterland T."/>
            <person name="Tebo B.M."/>
        </authorList>
    </citation>
    <scope>NUCLEOTIDE SEQUENCE [LARGE SCALE GENOMIC DNA]</scope>
    <source>
        <strain evidence="10 11">SI85-9A1</strain>
    </source>
</reference>
<comment type="catalytic activity">
    <reaction evidence="7">
        <text>2 GTP = 3',3'-c-di-GMP + 2 diphosphate</text>
        <dbReference type="Rhea" id="RHEA:24898"/>
        <dbReference type="ChEBI" id="CHEBI:33019"/>
        <dbReference type="ChEBI" id="CHEBI:37565"/>
        <dbReference type="ChEBI" id="CHEBI:58805"/>
        <dbReference type="EC" id="2.7.7.65"/>
    </reaction>
</comment>
<keyword evidence="6 8" id="KW-0472">Membrane</keyword>
<organism evidence="10 11">
    <name type="scientific">Aurantimonas manganoxydans (strain ATCC BAA-1229 / DSM 21871 / SI85-9A1)</name>
    <dbReference type="NCBI Taxonomy" id="287752"/>
    <lineage>
        <taxon>Bacteria</taxon>
        <taxon>Pseudomonadati</taxon>
        <taxon>Pseudomonadota</taxon>
        <taxon>Alphaproteobacteria</taxon>
        <taxon>Hyphomicrobiales</taxon>
        <taxon>Aurantimonadaceae</taxon>
        <taxon>Aurantimonas</taxon>
    </lineage>
</organism>
<dbReference type="GO" id="GO:0000155">
    <property type="term" value="F:phosphorelay sensor kinase activity"/>
    <property type="evidence" value="ECO:0007669"/>
    <property type="project" value="InterPro"/>
</dbReference>
<evidence type="ECO:0000256" key="8">
    <source>
        <dbReference type="SAM" id="Phobius"/>
    </source>
</evidence>
<dbReference type="BioCyc" id="AURANTIMONAS:SI859A1_02969-MONOMER"/>
<evidence type="ECO:0000313" key="11">
    <source>
        <dbReference type="Proteomes" id="UP000000321"/>
    </source>
</evidence>
<gene>
    <name evidence="10" type="ORF">SI859A1_02969</name>
</gene>
<dbReference type="InterPro" id="IPR011620">
    <property type="entry name" value="Sig_transdc_His_kinase_LytS_TM"/>
</dbReference>
<dbReference type="GO" id="GO:1902201">
    <property type="term" value="P:negative regulation of bacterial-type flagellum-dependent cell motility"/>
    <property type="evidence" value="ECO:0007669"/>
    <property type="project" value="TreeGrafter"/>
</dbReference>
<evidence type="ECO:0000256" key="1">
    <source>
        <dbReference type="ARBA" id="ARBA00004651"/>
    </source>
</evidence>
<dbReference type="CDD" id="cd01949">
    <property type="entry name" value="GGDEF"/>
    <property type="match status" value="1"/>
</dbReference>
<dbReference type="GO" id="GO:0052621">
    <property type="term" value="F:diguanylate cyclase activity"/>
    <property type="evidence" value="ECO:0007669"/>
    <property type="project" value="UniProtKB-EC"/>
</dbReference>
<dbReference type="EC" id="2.7.7.65" evidence="2"/>
<accession>Q1YG59</accession>
<evidence type="ECO:0000256" key="3">
    <source>
        <dbReference type="ARBA" id="ARBA00022475"/>
    </source>
</evidence>
<protein>
    <recommendedName>
        <fullName evidence="2">diguanylate cyclase</fullName>
        <ecNumber evidence="2">2.7.7.65</ecNumber>
    </recommendedName>
</protein>
<dbReference type="InterPro" id="IPR000160">
    <property type="entry name" value="GGDEF_dom"/>
</dbReference>
<dbReference type="FunFam" id="3.30.70.270:FF:000001">
    <property type="entry name" value="Diguanylate cyclase domain protein"/>
    <property type="match status" value="1"/>
</dbReference>
<dbReference type="PANTHER" id="PTHR45138:SF9">
    <property type="entry name" value="DIGUANYLATE CYCLASE DGCM-RELATED"/>
    <property type="match status" value="1"/>
</dbReference>
<evidence type="ECO:0000256" key="6">
    <source>
        <dbReference type="ARBA" id="ARBA00023136"/>
    </source>
</evidence>
<feature type="transmembrane region" description="Helical" evidence="8">
    <location>
        <begin position="39"/>
        <end position="57"/>
    </location>
</feature>